<evidence type="ECO:0000256" key="2">
    <source>
        <dbReference type="ARBA" id="ARBA00013275"/>
    </source>
</evidence>
<dbReference type="GO" id="GO:0005524">
    <property type="term" value="F:ATP binding"/>
    <property type="evidence" value="ECO:0007669"/>
    <property type="project" value="UniProtKB-KW"/>
</dbReference>
<dbReference type="EMBL" id="WUUT01000002">
    <property type="protein sequence ID" value="MXR51079.1"/>
    <property type="molecule type" value="Genomic_DNA"/>
</dbReference>
<dbReference type="Pfam" id="PF00501">
    <property type="entry name" value="AMP-binding"/>
    <property type="match status" value="1"/>
</dbReference>
<organism evidence="9 10">
    <name type="scientific">Halovenus carboxidivorans</name>
    <dbReference type="NCBI Taxonomy" id="2692199"/>
    <lineage>
        <taxon>Archaea</taxon>
        <taxon>Methanobacteriati</taxon>
        <taxon>Methanobacteriota</taxon>
        <taxon>Stenosarchaea group</taxon>
        <taxon>Halobacteria</taxon>
        <taxon>Halobacteriales</taxon>
        <taxon>Haloarculaceae</taxon>
        <taxon>Halovenus</taxon>
    </lineage>
</organism>
<reference evidence="9 10" key="1">
    <citation type="submission" date="2019-12" db="EMBL/GenBank/DDBJ databases">
        <title>Isolation and characterization of three novel carbon monoxide-oxidizing members of Halobacteria from salione crusts and soils.</title>
        <authorList>
            <person name="Myers M.R."/>
            <person name="King G.M."/>
        </authorList>
    </citation>
    <scope>NUCLEOTIDE SEQUENCE [LARGE SCALE GENOMIC DNA]</scope>
    <source>
        <strain evidence="9 10">WSH3</strain>
    </source>
</reference>
<dbReference type="InterPro" id="IPR045851">
    <property type="entry name" value="AMP-bd_C_sf"/>
</dbReference>
<dbReference type="GO" id="GO:0003987">
    <property type="term" value="F:acetate-CoA ligase activity"/>
    <property type="evidence" value="ECO:0007669"/>
    <property type="project" value="UniProtKB-EC"/>
</dbReference>
<evidence type="ECO:0000259" key="6">
    <source>
        <dbReference type="Pfam" id="PF00501"/>
    </source>
</evidence>
<comment type="similarity">
    <text evidence="1">Belongs to the ATP-dependent AMP-binding enzyme family.</text>
</comment>
<evidence type="ECO:0000313" key="9">
    <source>
        <dbReference type="EMBL" id="MXR51079.1"/>
    </source>
</evidence>
<keyword evidence="5" id="KW-0067">ATP-binding</keyword>
<dbReference type="RefSeq" id="WP_159763231.1">
    <property type="nucleotide sequence ID" value="NZ_WUUT01000002.1"/>
</dbReference>
<protein>
    <recommendedName>
        <fullName evidence="2">acetate--CoA ligase</fullName>
        <ecNumber evidence="2">6.2.1.1</ecNumber>
    </recommendedName>
</protein>
<evidence type="ECO:0000313" key="10">
    <source>
        <dbReference type="Proteomes" id="UP000466535"/>
    </source>
</evidence>
<dbReference type="PROSITE" id="PS00455">
    <property type="entry name" value="AMP_BINDING"/>
    <property type="match status" value="1"/>
</dbReference>
<dbReference type="InterPro" id="IPR032387">
    <property type="entry name" value="ACAS_N"/>
</dbReference>
<evidence type="ECO:0000256" key="5">
    <source>
        <dbReference type="ARBA" id="ARBA00022840"/>
    </source>
</evidence>
<proteinExistence type="inferred from homology"/>
<dbReference type="InterPro" id="IPR020845">
    <property type="entry name" value="AMP-binding_CS"/>
</dbReference>
<keyword evidence="4" id="KW-0547">Nucleotide-binding</keyword>
<comment type="caution">
    <text evidence="9">The sequence shown here is derived from an EMBL/GenBank/DDBJ whole genome shotgun (WGS) entry which is preliminary data.</text>
</comment>
<sequence>MLGGEEFEIETEELPADRVAVPESFAEQANVTPGQLRRFTEEGVDAWEMAGDLLTWDRPYRTVFDAEACDWFPDGQLNASVNCLDRHLDERKNQRALVWEGQLGETRTDTYLELSRKVNAVAAGLRELGVEEGDVVTLHMPVIPELLVTMLACARIGAVHAVVYAGFSAEALATRMAESNSSYLVVSDGYYRRGDAVSLTNRAETVRAGLDQDVTTVVVDRLGDNHQYPLGADEHQYRRLLADHRGETVDPVPRDATDELFLIYTSGTTGEPKRVTHTTGGYLAHTAWTSHAVLDIEPSDTYLCTADLGWITGHSYIVYGPLALGTTVLLREGEADQPPRTKLWELIEKHAVDILYTSPTAIRTFMKWGEEYPEEYDLSSLRLLGTVGEPINPDVWQWLYEHVGGGECPVVDTWWQTETGGHLITTIPGVDEMQPGTAGPALPGIEATVVDETGAEVDPNTGGYLAIETPWPGMPRELSEETRWAETSGVLPDSEWAYMTGDGAVVDDEGYVTILGRVDDVINVSGRRYGTLELESVIVGVEGIAEAAVVSGYDGRDQGIYAYANPDTDAADELALREAIYQAVETQIGSFARPDRIVFTPELPKTSSGKIMRRLLSDIAHGNELGDTSALRNPEVVGEIESATQSD</sequence>
<gene>
    <name evidence="9" type="ORF">GRX03_05590</name>
</gene>
<dbReference type="Gene3D" id="3.40.50.12780">
    <property type="entry name" value="N-terminal domain of ligase-like"/>
    <property type="match status" value="1"/>
</dbReference>
<dbReference type="PANTHER" id="PTHR24095">
    <property type="entry name" value="ACETYL-COENZYME A SYNTHETASE"/>
    <property type="match status" value="1"/>
</dbReference>
<keyword evidence="10" id="KW-1185">Reference proteome</keyword>
<dbReference type="Proteomes" id="UP000466535">
    <property type="component" value="Unassembled WGS sequence"/>
</dbReference>
<feature type="domain" description="AMP-dependent synthetase/ligase" evidence="6">
    <location>
        <begin position="85"/>
        <end position="471"/>
    </location>
</feature>
<feature type="domain" description="AMP-binding enzyme C-terminal" evidence="7">
    <location>
        <begin position="533"/>
        <end position="610"/>
    </location>
</feature>
<dbReference type="AlphaFoldDB" id="A0A6B0TD03"/>
<accession>A0A6B0TD03</accession>
<evidence type="ECO:0000259" key="7">
    <source>
        <dbReference type="Pfam" id="PF13193"/>
    </source>
</evidence>
<dbReference type="EC" id="6.2.1.1" evidence="2"/>
<dbReference type="OrthoDB" id="371752at2157"/>
<evidence type="ECO:0000256" key="1">
    <source>
        <dbReference type="ARBA" id="ARBA00006432"/>
    </source>
</evidence>
<feature type="domain" description="Acetyl-coenzyme A synthetase N-terminal" evidence="8">
    <location>
        <begin position="47"/>
        <end position="83"/>
    </location>
</feature>
<name>A0A6B0TD03_9EURY</name>
<evidence type="ECO:0000259" key="8">
    <source>
        <dbReference type="Pfam" id="PF16177"/>
    </source>
</evidence>
<evidence type="ECO:0000256" key="4">
    <source>
        <dbReference type="ARBA" id="ARBA00022741"/>
    </source>
</evidence>
<dbReference type="SUPFAM" id="SSF56801">
    <property type="entry name" value="Acetyl-CoA synthetase-like"/>
    <property type="match status" value="1"/>
</dbReference>
<dbReference type="InterPro" id="IPR025110">
    <property type="entry name" value="AMP-bd_C"/>
</dbReference>
<dbReference type="Pfam" id="PF13193">
    <property type="entry name" value="AMP-binding_C"/>
    <property type="match status" value="1"/>
</dbReference>
<dbReference type="Pfam" id="PF16177">
    <property type="entry name" value="ACAS_N"/>
    <property type="match status" value="1"/>
</dbReference>
<keyword evidence="3 9" id="KW-0436">Ligase</keyword>
<dbReference type="Gene3D" id="3.30.300.30">
    <property type="match status" value="1"/>
</dbReference>
<dbReference type="GO" id="GO:0006085">
    <property type="term" value="P:acetyl-CoA biosynthetic process"/>
    <property type="evidence" value="ECO:0007669"/>
    <property type="project" value="TreeGrafter"/>
</dbReference>
<dbReference type="NCBIfam" id="NF001208">
    <property type="entry name" value="PRK00174.1"/>
    <property type="match status" value="1"/>
</dbReference>
<evidence type="ECO:0000256" key="3">
    <source>
        <dbReference type="ARBA" id="ARBA00022598"/>
    </source>
</evidence>
<dbReference type="PANTHER" id="PTHR24095:SF14">
    <property type="entry name" value="ACETYL-COENZYME A SYNTHETASE 1"/>
    <property type="match status" value="1"/>
</dbReference>
<dbReference type="InterPro" id="IPR042099">
    <property type="entry name" value="ANL_N_sf"/>
</dbReference>
<dbReference type="InterPro" id="IPR000873">
    <property type="entry name" value="AMP-dep_synth/lig_dom"/>
</dbReference>